<protein>
    <submittedName>
        <fullName evidence="4">Uncharacterized protein</fullName>
    </submittedName>
</protein>
<dbReference type="AlphaFoldDB" id="A0A816F8N3"/>
<evidence type="ECO:0000256" key="2">
    <source>
        <dbReference type="SAM" id="Phobius"/>
    </source>
</evidence>
<dbReference type="Proteomes" id="UP000663832">
    <property type="component" value="Unassembled WGS sequence"/>
</dbReference>
<organism evidence="4 5">
    <name type="scientific">Adineta steineri</name>
    <dbReference type="NCBI Taxonomy" id="433720"/>
    <lineage>
        <taxon>Eukaryota</taxon>
        <taxon>Metazoa</taxon>
        <taxon>Spiralia</taxon>
        <taxon>Gnathifera</taxon>
        <taxon>Rotifera</taxon>
        <taxon>Eurotatoria</taxon>
        <taxon>Bdelloidea</taxon>
        <taxon>Adinetida</taxon>
        <taxon>Adinetidae</taxon>
        <taxon>Adineta</taxon>
    </lineage>
</organism>
<proteinExistence type="predicted"/>
<accession>A0A816F8N3</accession>
<gene>
    <name evidence="3" type="ORF">BJG266_LOCUS45902</name>
    <name evidence="4" type="ORF">QVE165_LOCUS62931</name>
</gene>
<keyword evidence="2" id="KW-0472">Membrane</keyword>
<keyword evidence="5" id="KW-1185">Reference proteome</keyword>
<dbReference type="EMBL" id="CAJNOM010004863">
    <property type="protein sequence ID" value="CAF1659401.1"/>
    <property type="molecule type" value="Genomic_DNA"/>
</dbReference>
<feature type="transmembrane region" description="Helical" evidence="2">
    <location>
        <begin position="125"/>
        <end position="151"/>
    </location>
</feature>
<evidence type="ECO:0000256" key="1">
    <source>
        <dbReference type="SAM" id="MobiDB-lite"/>
    </source>
</evidence>
<dbReference type="EMBL" id="CAJNOI010004471">
    <property type="protein sequence ID" value="CAF1546130.1"/>
    <property type="molecule type" value="Genomic_DNA"/>
</dbReference>
<comment type="caution">
    <text evidence="4">The sequence shown here is derived from an EMBL/GenBank/DDBJ whole genome shotgun (WGS) entry which is preliminary data.</text>
</comment>
<keyword evidence="2" id="KW-1133">Transmembrane helix</keyword>
<evidence type="ECO:0000313" key="5">
    <source>
        <dbReference type="Proteomes" id="UP000663832"/>
    </source>
</evidence>
<keyword evidence="2" id="KW-0812">Transmembrane</keyword>
<reference evidence="4" key="1">
    <citation type="submission" date="2021-02" db="EMBL/GenBank/DDBJ databases">
        <authorList>
            <person name="Nowell W R."/>
        </authorList>
    </citation>
    <scope>NUCLEOTIDE SEQUENCE</scope>
</reference>
<evidence type="ECO:0000313" key="4">
    <source>
        <dbReference type="EMBL" id="CAF1659401.1"/>
    </source>
</evidence>
<dbReference type="Gene3D" id="2.60.120.260">
    <property type="entry name" value="Galactose-binding domain-like"/>
    <property type="match status" value="1"/>
</dbReference>
<name>A0A816F8N3_9BILA</name>
<evidence type="ECO:0000313" key="3">
    <source>
        <dbReference type="EMBL" id="CAF1546130.1"/>
    </source>
</evidence>
<feature type="compositionally biased region" description="Polar residues" evidence="1">
    <location>
        <begin position="80"/>
        <end position="96"/>
    </location>
</feature>
<dbReference type="OrthoDB" id="10060965at2759"/>
<dbReference type="Proteomes" id="UP000663877">
    <property type="component" value="Unassembled WGS sequence"/>
</dbReference>
<sequence>MQLGRISLQSRQPSAWRISRSNLDNTATYTLPVRQSVDSRGYQHIPLRKNIPQRVSRVSLSERQSQAYRSSVHNPWVRNASDQQSPSSITSESPTLRDNFGSLFHKQNDSGKTRNRQKTNRLRKAFLLICGCLVLPFLLALLLALLLGFLYHPQSSKTTIGVTFTTTTSTTSTTSTTTSTTTVTTTTTTESTTTTTGEYQNVLSLLHIIHFIFYFSVTQTTTTSTSTATTTSTTITTSTTSTTTTTTSSSTTTTTTITTTTTMTTTTTFNCASTINSTLESYGRSDCARDHWHTFSNSFVASYTGISTLVFSFTSISGATVYLTNIIVNDTSNIQLLNNGDFSASSGSTPTNWLKCADFGQVYSSCAVATSSACYTIPTQGGFISQSFSVVSGTHYTVQFDLYHHSFSGNSGTFTLDVAAV</sequence>
<feature type="region of interest" description="Disordered" evidence="1">
    <location>
        <begin position="71"/>
        <end position="117"/>
    </location>
</feature>
<feature type="region of interest" description="Disordered" evidence="1">
    <location>
        <begin position="168"/>
        <end position="191"/>
    </location>
</feature>